<keyword evidence="5" id="KW-1185">Reference proteome</keyword>
<dbReference type="Pfam" id="PF13041">
    <property type="entry name" value="PPR_2"/>
    <property type="match status" value="2"/>
</dbReference>
<evidence type="ECO:0000256" key="2">
    <source>
        <dbReference type="ARBA" id="ARBA00022737"/>
    </source>
</evidence>
<gene>
    <name evidence="4" type="ORF">TanjilG_28201</name>
</gene>
<dbReference type="AlphaFoldDB" id="A0A4P1REQ3"/>
<reference evidence="4 5" key="1">
    <citation type="journal article" date="2017" name="Plant Biotechnol. J.">
        <title>A comprehensive draft genome sequence for lupin (Lupinus angustifolius), an emerging health food: insights into plant-microbe interactions and legume evolution.</title>
        <authorList>
            <person name="Hane J.K."/>
            <person name="Ming Y."/>
            <person name="Kamphuis L.G."/>
            <person name="Nelson M.N."/>
            <person name="Garg G."/>
            <person name="Atkins C.A."/>
            <person name="Bayer P.E."/>
            <person name="Bravo A."/>
            <person name="Bringans S."/>
            <person name="Cannon S."/>
            <person name="Edwards D."/>
            <person name="Foley R."/>
            <person name="Gao L.L."/>
            <person name="Harrison M.J."/>
            <person name="Huang W."/>
            <person name="Hurgobin B."/>
            <person name="Li S."/>
            <person name="Liu C.W."/>
            <person name="McGrath A."/>
            <person name="Morahan G."/>
            <person name="Murray J."/>
            <person name="Weller J."/>
            <person name="Jian J."/>
            <person name="Singh K.B."/>
        </authorList>
    </citation>
    <scope>NUCLEOTIDE SEQUENCE [LARGE SCALE GENOMIC DNA]</scope>
    <source>
        <strain evidence="5">cv. Tanjil</strain>
        <tissue evidence="4">Whole plant</tissue>
    </source>
</reference>
<keyword evidence="2" id="KW-0677">Repeat</keyword>
<dbReference type="InterPro" id="IPR011990">
    <property type="entry name" value="TPR-like_helical_dom_sf"/>
</dbReference>
<dbReference type="InterPro" id="IPR050667">
    <property type="entry name" value="PPR-containing_protein"/>
</dbReference>
<feature type="repeat" description="PPR" evidence="3">
    <location>
        <begin position="354"/>
        <end position="388"/>
    </location>
</feature>
<dbReference type="Pfam" id="PF01535">
    <property type="entry name" value="PPR"/>
    <property type="match status" value="2"/>
</dbReference>
<organism evidence="4 5">
    <name type="scientific">Lupinus angustifolius</name>
    <name type="common">Narrow-leaved blue lupine</name>
    <dbReference type="NCBI Taxonomy" id="3871"/>
    <lineage>
        <taxon>Eukaryota</taxon>
        <taxon>Viridiplantae</taxon>
        <taxon>Streptophyta</taxon>
        <taxon>Embryophyta</taxon>
        <taxon>Tracheophyta</taxon>
        <taxon>Spermatophyta</taxon>
        <taxon>Magnoliopsida</taxon>
        <taxon>eudicotyledons</taxon>
        <taxon>Gunneridae</taxon>
        <taxon>Pentapetalae</taxon>
        <taxon>rosids</taxon>
        <taxon>fabids</taxon>
        <taxon>Fabales</taxon>
        <taxon>Fabaceae</taxon>
        <taxon>Papilionoideae</taxon>
        <taxon>50 kb inversion clade</taxon>
        <taxon>genistoids sensu lato</taxon>
        <taxon>core genistoids</taxon>
        <taxon>Genisteae</taxon>
        <taxon>Lupinus</taxon>
    </lineage>
</organism>
<feature type="repeat" description="PPR" evidence="3">
    <location>
        <begin position="284"/>
        <end position="318"/>
    </location>
</feature>
<dbReference type="InterPro" id="IPR002885">
    <property type="entry name" value="PPR_rpt"/>
</dbReference>
<feature type="repeat" description="PPR" evidence="3">
    <location>
        <begin position="142"/>
        <end position="176"/>
    </location>
</feature>
<sequence>MGSSQSFNLYNKNNNYPFLLSTLLNSFKAYCIDPTPKAYFFLIKNLTQNSNFQDIVHVLNHIELNEKFETPEFMLMYLIRFYGFADRVQDAVDLFYRIPRFRCTPTVCSLNLLISLLCRNRDCLKMVPQILLKSRLMNIRVEESTFRVLIKALCRIKRVDYALRIVNFMIEDGYGLDVKACSLIVSSLCEQIDLSSVEALVVWRDMRKLGFCPDVMDYTNMIKFLVKQGSGKDALNILNQMKENGVKPDIVCYTIVLSGIVAERDHVKLDELFDEMIVFGLVPDVYTYNVYINGLCKQNKIDEAREIVASMEELGSKANVVTYNTLLGAVCSAGDLNKARVLMKEMRLKGIGLNLHTYRIMLDGFIRKGEINEACSLLEEMLEKCFHPRTSTFDDIIFQMCQKGLFTEALVLMKKLVAKSFAPGARAWEALLLNSGPELQYSEATYDSLIIPEITQLSKLTES</sequence>
<evidence type="ECO:0000256" key="1">
    <source>
        <dbReference type="ARBA" id="ARBA00007626"/>
    </source>
</evidence>
<dbReference type="Proteomes" id="UP000188354">
    <property type="component" value="Chromosome LG06"/>
</dbReference>
<evidence type="ECO:0008006" key="6">
    <source>
        <dbReference type="Google" id="ProtNLM"/>
    </source>
</evidence>
<evidence type="ECO:0000313" key="4">
    <source>
        <dbReference type="EMBL" id="OIW09602.1"/>
    </source>
</evidence>
<dbReference type="PANTHER" id="PTHR47939:SF13">
    <property type="entry name" value="OS03G0201400 PROTEIN"/>
    <property type="match status" value="1"/>
</dbReference>
<evidence type="ECO:0000313" key="5">
    <source>
        <dbReference type="Proteomes" id="UP000188354"/>
    </source>
</evidence>
<feature type="repeat" description="PPR" evidence="3">
    <location>
        <begin position="319"/>
        <end position="353"/>
    </location>
</feature>
<protein>
    <recommendedName>
        <fullName evidence="6">Pentacotripeptide-repeat region of PRORP domain-containing protein</fullName>
    </recommendedName>
</protein>
<accession>A0A4P1REQ3</accession>
<dbReference type="PANTHER" id="PTHR47939">
    <property type="entry name" value="MEMBRANE-ASSOCIATED SALT-INDUCIBLE PROTEIN-LIKE"/>
    <property type="match status" value="1"/>
</dbReference>
<dbReference type="Gramene" id="OIW09602">
    <property type="protein sequence ID" value="OIW09602"/>
    <property type="gene ID" value="TanjilG_28201"/>
</dbReference>
<dbReference type="NCBIfam" id="TIGR00756">
    <property type="entry name" value="PPR"/>
    <property type="match status" value="6"/>
</dbReference>
<name>A0A4P1REQ3_LUPAN</name>
<proteinExistence type="inferred from homology"/>
<evidence type="ECO:0000256" key="3">
    <source>
        <dbReference type="PROSITE-ProRule" id="PRU00708"/>
    </source>
</evidence>
<comment type="similarity">
    <text evidence="1">Belongs to the PPR family. P subfamily.</text>
</comment>
<feature type="repeat" description="PPR" evidence="3">
    <location>
        <begin position="214"/>
        <end position="248"/>
    </location>
</feature>
<dbReference type="Gene3D" id="1.25.40.10">
    <property type="entry name" value="Tetratricopeptide repeat domain"/>
    <property type="match status" value="3"/>
</dbReference>
<feature type="repeat" description="PPR" evidence="3">
    <location>
        <begin position="249"/>
        <end position="283"/>
    </location>
</feature>
<dbReference type="PROSITE" id="PS51375">
    <property type="entry name" value="PPR"/>
    <property type="match status" value="7"/>
</dbReference>
<feature type="repeat" description="PPR" evidence="3">
    <location>
        <begin position="177"/>
        <end position="213"/>
    </location>
</feature>
<dbReference type="EMBL" id="CM007366">
    <property type="protein sequence ID" value="OIW09602.1"/>
    <property type="molecule type" value="Genomic_DNA"/>
</dbReference>